<comment type="catalytic activity">
    <reaction evidence="2 8">
        <text>Release of an N-terminal amino acid, preferentially leucine, but not glutamic or aspartic acids.</text>
        <dbReference type="EC" id="3.4.11.10"/>
    </reaction>
</comment>
<evidence type="ECO:0000256" key="6">
    <source>
        <dbReference type="ARBA" id="ARBA00022801"/>
    </source>
</evidence>
<keyword evidence="11" id="KW-1185">Reference proteome</keyword>
<dbReference type="Pfam" id="PF00883">
    <property type="entry name" value="Peptidase_M17"/>
    <property type="match status" value="1"/>
</dbReference>
<feature type="active site" evidence="8">
    <location>
        <position position="362"/>
    </location>
</feature>
<dbReference type="GO" id="GO:0006508">
    <property type="term" value="P:proteolysis"/>
    <property type="evidence" value="ECO:0007669"/>
    <property type="project" value="UniProtKB-KW"/>
</dbReference>
<feature type="binding site" evidence="8">
    <location>
        <position position="358"/>
    </location>
    <ligand>
        <name>Mn(2+)</name>
        <dbReference type="ChEBI" id="CHEBI:29035"/>
        <label>1</label>
    </ligand>
</feature>
<dbReference type="HAMAP" id="MF_00181">
    <property type="entry name" value="Cytosol_peptidase_M17"/>
    <property type="match status" value="1"/>
</dbReference>
<feature type="binding site" evidence="8">
    <location>
        <position position="281"/>
    </location>
    <ligand>
        <name>Mn(2+)</name>
        <dbReference type="ChEBI" id="CHEBI:29035"/>
        <label>1</label>
    </ligand>
</feature>
<comment type="subcellular location">
    <subcellularLocation>
        <location evidence="8">Cytoplasm</location>
    </subcellularLocation>
</comment>
<dbReference type="EC" id="3.4.11.1" evidence="8"/>
<feature type="binding site" evidence="8">
    <location>
        <position position="276"/>
    </location>
    <ligand>
        <name>Mn(2+)</name>
        <dbReference type="ChEBI" id="CHEBI:29035"/>
        <label>2</label>
    </ligand>
</feature>
<evidence type="ECO:0000313" key="11">
    <source>
        <dbReference type="Proteomes" id="UP000005387"/>
    </source>
</evidence>
<comment type="similarity">
    <text evidence="3 8">Belongs to the peptidase M17 family.</text>
</comment>
<keyword evidence="8" id="KW-0963">Cytoplasm</keyword>
<dbReference type="PROSITE" id="PS00631">
    <property type="entry name" value="CYTOSOL_AP"/>
    <property type="match status" value="1"/>
</dbReference>
<dbReference type="eggNOG" id="COG0260">
    <property type="taxonomic scope" value="Bacteria"/>
</dbReference>
<dbReference type="SUPFAM" id="SSF53187">
    <property type="entry name" value="Zn-dependent exopeptidases"/>
    <property type="match status" value="1"/>
</dbReference>
<keyword evidence="5 8" id="KW-0645">Protease</keyword>
<comment type="function">
    <text evidence="7 8">Presumably involved in the processing and regular turnover of intracellular proteins. Catalyzes the removal of unsubstituted N-terminal amino acids from various peptides.</text>
</comment>
<dbReference type="NCBIfam" id="NF002073">
    <property type="entry name" value="PRK00913.1-2"/>
    <property type="match status" value="1"/>
</dbReference>
<feature type="binding site" evidence="8">
    <location>
        <position position="281"/>
    </location>
    <ligand>
        <name>Mn(2+)</name>
        <dbReference type="ChEBI" id="CHEBI:29035"/>
        <label>2</label>
    </ligand>
</feature>
<protein>
    <recommendedName>
        <fullName evidence="8">Probable cytosol aminopeptidase</fullName>
        <ecNumber evidence="8">3.4.11.1</ecNumber>
    </recommendedName>
    <alternativeName>
        <fullName evidence="8">Leucine aminopeptidase</fullName>
        <shortName evidence="8">LAP</shortName>
        <ecNumber evidence="8">3.4.11.10</ecNumber>
    </alternativeName>
    <alternativeName>
        <fullName evidence="8">Leucyl aminopeptidase</fullName>
    </alternativeName>
</protein>
<dbReference type="MEROPS" id="M17.010"/>
<comment type="catalytic activity">
    <reaction evidence="1 8">
        <text>Release of an N-terminal amino acid, Xaa-|-Yaa-, in which Xaa is preferably Leu, but may be other amino acids including Pro although not Arg or Lys, and Yaa may be Pro. Amino acid amides and methyl esters are also readily hydrolyzed, but rates on arylamides are exceedingly low.</text>
        <dbReference type="EC" id="3.4.11.1"/>
    </reaction>
</comment>
<dbReference type="AlphaFoldDB" id="E0I6J3"/>
<keyword evidence="4 8" id="KW-0031">Aminopeptidase</keyword>
<dbReference type="CDD" id="cd00433">
    <property type="entry name" value="Peptidase_M17"/>
    <property type="match status" value="1"/>
</dbReference>
<dbReference type="STRING" id="717606.PaecuDRAFT_1265"/>
<dbReference type="EMBL" id="AEDD01000003">
    <property type="protein sequence ID" value="EFM11659.1"/>
    <property type="molecule type" value="Genomic_DNA"/>
</dbReference>
<dbReference type="InterPro" id="IPR023042">
    <property type="entry name" value="Peptidase_M17_leu_NH2_pept"/>
</dbReference>
<feature type="binding site" evidence="8">
    <location>
        <position position="360"/>
    </location>
    <ligand>
        <name>Mn(2+)</name>
        <dbReference type="ChEBI" id="CHEBI:29035"/>
        <label>1</label>
    </ligand>
</feature>
<evidence type="ECO:0000256" key="8">
    <source>
        <dbReference type="HAMAP-Rule" id="MF_00181"/>
    </source>
</evidence>
<evidence type="ECO:0000256" key="1">
    <source>
        <dbReference type="ARBA" id="ARBA00000135"/>
    </source>
</evidence>
<feature type="binding site" evidence="8">
    <location>
        <position position="299"/>
    </location>
    <ligand>
        <name>Mn(2+)</name>
        <dbReference type="ChEBI" id="CHEBI:29035"/>
        <label>2</label>
    </ligand>
</feature>
<gene>
    <name evidence="8" type="primary">pepA</name>
    <name evidence="10" type="ORF">PaecuDRAFT_1265</name>
</gene>
<dbReference type="EC" id="3.4.11.10" evidence="8"/>
<dbReference type="PANTHER" id="PTHR11963">
    <property type="entry name" value="LEUCINE AMINOPEPTIDASE-RELATED"/>
    <property type="match status" value="1"/>
</dbReference>
<dbReference type="OrthoDB" id="9809354at2"/>
<evidence type="ECO:0000256" key="7">
    <source>
        <dbReference type="ARBA" id="ARBA00049972"/>
    </source>
</evidence>
<evidence type="ECO:0000256" key="4">
    <source>
        <dbReference type="ARBA" id="ARBA00022438"/>
    </source>
</evidence>
<dbReference type="SUPFAM" id="SSF52949">
    <property type="entry name" value="Macro domain-like"/>
    <property type="match status" value="1"/>
</dbReference>
<keyword evidence="8" id="KW-0479">Metal-binding</keyword>
<dbReference type="GO" id="GO:0005737">
    <property type="term" value="C:cytoplasm"/>
    <property type="evidence" value="ECO:0007669"/>
    <property type="project" value="UniProtKB-SubCell"/>
</dbReference>
<dbReference type="RefSeq" id="WP_006037280.1">
    <property type="nucleotide sequence ID" value="NZ_AEDD01000003.1"/>
</dbReference>
<dbReference type="GO" id="GO:0070006">
    <property type="term" value="F:metalloaminopeptidase activity"/>
    <property type="evidence" value="ECO:0007669"/>
    <property type="project" value="InterPro"/>
</dbReference>
<dbReference type="Proteomes" id="UP000005387">
    <property type="component" value="Unassembled WGS sequence"/>
</dbReference>
<dbReference type="InterPro" id="IPR011356">
    <property type="entry name" value="Leucine_aapep/pepB"/>
</dbReference>
<reference evidence="10 11" key="1">
    <citation type="submission" date="2010-07" db="EMBL/GenBank/DDBJ databases">
        <title>The draft genome of Paenibacillus curdlanolyticus YK9.</title>
        <authorList>
            <consortium name="US DOE Joint Genome Institute (JGI-PGF)"/>
            <person name="Lucas S."/>
            <person name="Copeland A."/>
            <person name="Lapidus A."/>
            <person name="Cheng J.-F."/>
            <person name="Bruce D."/>
            <person name="Goodwin L."/>
            <person name="Pitluck S."/>
            <person name="Land M.L."/>
            <person name="Hauser L."/>
            <person name="Chang Y.-J."/>
            <person name="Jeffries C."/>
            <person name="Anderson I.J."/>
            <person name="Johnson E."/>
            <person name="Loganathan U."/>
            <person name="Mulhopadhyay B."/>
            <person name="Kyrpides N."/>
            <person name="Woyke T.J."/>
        </authorList>
    </citation>
    <scope>NUCLEOTIDE SEQUENCE [LARGE SCALE GENOMIC DNA]</scope>
    <source>
        <strain evidence="10 11">YK9</strain>
    </source>
</reference>
<evidence type="ECO:0000259" key="9">
    <source>
        <dbReference type="PROSITE" id="PS00631"/>
    </source>
</evidence>
<dbReference type="NCBIfam" id="NF002083">
    <property type="entry name" value="PRK00913.3-5"/>
    <property type="match status" value="1"/>
</dbReference>
<dbReference type="PANTHER" id="PTHR11963:SF23">
    <property type="entry name" value="CYTOSOL AMINOPEPTIDASE"/>
    <property type="match status" value="1"/>
</dbReference>
<dbReference type="Pfam" id="PF02789">
    <property type="entry name" value="Peptidase_M17_N"/>
    <property type="match status" value="1"/>
</dbReference>
<dbReference type="Gene3D" id="3.40.630.10">
    <property type="entry name" value="Zn peptidases"/>
    <property type="match status" value="1"/>
</dbReference>
<feature type="binding site" evidence="8">
    <location>
        <position position="360"/>
    </location>
    <ligand>
        <name>Mn(2+)</name>
        <dbReference type="ChEBI" id="CHEBI:29035"/>
        <label>2</label>
    </ligand>
</feature>
<proteinExistence type="inferred from homology"/>
<sequence>MSFTFTYGADSANANQADVVIKLISGEELKQPAGDKVWVQASIDDEVRKRHARGLFKGARGQRETIATLGLHASDYVIFVGYEGQATADGLREAAAGAAKTVRKLRAKTVHVLLPKHVIDGTADCHPERAAQSLSEGFVLGWYERPKRKREHEQAADSIDIRFVPEEGIEQDDAAAARWSYGIKRGQLFADGVIFARDLTNMPGNELIPEGLAEYAEEIAHRYGFDVEIIDEFTAIDQGMGGLIGVGKGSVHPPRMIVLHYQGAEDSSDVWGIVGKGITFDTGGISLKRAEGMEDMIGDMGGAAAILGAMRIIGELKPRVNVVAVIAAAENMPSDRSMKPGDVLVTMSGLTVEVVNTDAEGRLVLADAMTTAIRRGATHLIDVATLTGAVEVALGNVATGAVTNNELLLQEVIRAGRSSGERIWPFPSYPEYRKQIESDAADLKNSGGRYGGTITGGLFIGAFVEERPWVHLDIAGTSWLKAARGWESKGATGVMVRTLAELLATRQ</sequence>
<dbReference type="Gene3D" id="3.40.220.10">
    <property type="entry name" value="Leucine Aminopeptidase, subunit E, domain 1"/>
    <property type="match status" value="1"/>
</dbReference>
<dbReference type="InterPro" id="IPR043472">
    <property type="entry name" value="Macro_dom-like"/>
</dbReference>
<dbReference type="InterPro" id="IPR008283">
    <property type="entry name" value="Peptidase_M17_N"/>
</dbReference>
<accession>E0I6J3</accession>
<feature type="domain" description="Cytosol aminopeptidase" evidence="9">
    <location>
        <begin position="356"/>
        <end position="363"/>
    </location>
</feature>
<organism evidence="10 11">
    <name type="scientific">Paenibacillus curdlanolyticus YK9</name>
    <dbReference type="NCBI Taxonomy" id="717606"/>
    <lineage>
        <taxon>Bacteria</taxon>
        <taxon>Bacillati</taxon>
        <taxon>Bacillota</taxon>
        <taxon>Bacilli</taxon>
        <taxon>Bacillales</taxon>
        <taxon>Paenibacillaceae</taxon>
        <taxon>Paenibacillus</taxon>
    </lineage>
</organism>
<evidence type="ECO:0000256" key="2">
    <source>
        <dbReference type="ARBA" id="ARBA00000967"/>
    </source>
</evidence>
<evidence type="ECO:0000256" key="3">
    <source>
        <dbReference type="ARBA" id="ARBA00009528"/>
    </source>
</evidence>
<dbReference type="GO" id="GO:0030145">
    <property type="term" value="F:manganese ion binding"/>
    <property type="evidence" value="ECO:0007669"/>
    <property type="project" value="UniProtKB-UniRule"/>
</dbReference>
<name>E0I6J3_9BACL</name>
<dbReference type="InterPro" id="IPR000819">
    <property type="entry name" value="Peptidase_M17_C"/>
</dbReference>
<evidence type="ECO:0000313" key="10">
    <source>
        <dbReference type="EMBL" id="EFM11659.1"/>
    </source>
</evidence>
<feature type="active site" evidence="8">
    <location>
        <position position="288"/>
    </location>
</feature>
<dbReference type="PRINTS" id="PR00481">
    <property type="entry name" value="LAMNOPPTDASE"/>
</dbReference>
<keyword evidence="6 8" id="KW-0378">Hydrolase</keyword>
<keyword evidence="8" id="KW-0464">Manganese</keyword>
<evidence type="ECO:0000256" key="5">
    <source>
        <dbReference type="ARBA" id="ARBA00022670"/>
    </source>
</evidence>
<comment type="cofactor">
    <cofactor evidence="8">
        <name>Mn(2+)</name>
        <dbReference type="ChEBI" id="CHEBI:29035"/>
    </cofactor>
    <text evidence="8">Binds 2 manganese ions per subunit.</text>
</comment>